<accession>A0AAP0S799</accession>
<gene>
    <name evidence="1" type="ORF">L1049_019817</name>
</gene>
<dbReference type="EMBL" id="JBBPBK010000001">
    <property type="protein sequence ID" value="KAK9291867.1"/>
    <property type="molecule type" value="Genomic_DNA"/>
</dbReference>
<name>A0AAP0S799_LIQFO</name>
<protein>
    <submittedName>
        <fullName evidence="1">Uncharacterized protein</fullName>
    </submittedName>
</protein>
<dbReference type="AlphaFoldDB" id="A0AAP0S799"/>
<sequence>MSVIGGVAVVVATASFSNDQGGKILNQLDCMSQEVCHIGVLMQVVATANGDGAKEEIDLVPMDYKEIWF</sequence>
<organism evidence="1 2">
    <name type="scientific">Liquidambar formosana</name>
    <name type="common">Formosan gum</name>
    <dbReference type="NCBI Taxonomy" id="63359"/>
    <lineage>
        <taxon>Eukaryota</taxon>
        <taxon>Viridiplantae</taxon>
        <taxon>Streptophyta</taxon>
        <taxon>Embryophyta</taxon>
        <taxon>Tracheophyta</taxon>
        <taxon>Spermatophyta</taxon>
        <taxon>Magnoliopsida</taxon>
        <taxon>eudicotyledons</taxon>
        <taxon>Gunneridae</taxon>
        <taxon>Pentapetalae</taxon>
        <taxon>Saxifragales</taxon>
        <taxon>Altingiaceae</taxon>
        <taxon>Liquidambar</taxon>
    </lineage>
</organism>
<dbReference type="Proteomes" id="UP001415857">
    <property type="component" value="Unassembled WGS sequence"/>
</dbReference>
<comment type="caution">
    <text evidence="1">The sequence shown here is derived from an EMBL/GenBank/DDBJ whole genome shotgun (WGS) entry which is preliminary data.</text>
</comment>
<reference evidence="1 2" key="1">
    <citation type="journal article" date="2024" name="Plant J.">
        <title>Genome sequences and population genomics reveal climatic adaptation and genomic divergence between two closely related sweetgum species.</title>
        <authorList>
            <person name="Xu W.Q."/>
            <person name="Ren C.Q."/>
            <person name="Zhang X.Y."/>
            <person name="Comes H.P."/>
            <person name="Liu X.H."/>
            <person name="Li Y.G."/>
            <person name="Kettle C.J."/>
            <person name="Jalonen R."/>
            <person name="Gaisberger H."/>
            <person name="Ma Y.Z."/>
            <person name="Qiu Y.X."/>
        </authorList>
    </citation>
    <scope>NUCLEOTIDE SEQUENCE [LARGE SCALE GENOMIC DNA]</scope>
    <source>
        <strain evidence="1">Hangzhou</strain>
    </source>
</reference>
<evidence type="ECO:0000313" key="2">
    <source>
        <dbReference type="Proteomes" id="UP001415857"/>
    </source>
</evidence>
<evidence type="ECO:0000313" key="1">
    <source>
        <dbReference type="EMBL" id="KAK9291867.1"/>
    </source>
</evidence>
<keyword evidence="2" id="KW-1185">Reference proteome</keyword>
<proteinExistence type="predicted"/>